<proteinExistence type="predicted"/>
<accession>A0ABR5SIK9</accession>
<dbReference type="InterPro" id="IPR035931">
    <property type="entry name" value="YlxR-like_sf"/>
</dbReference>
<gene>
    <name evidence="2" type="ORF">ASN18_0852</name>
</gene>
<organism evidence="2 3">
    <name type="scientific">Candidatus Magnetominusculus xianensis</name>
    <dbReference type="NCBI Taxonomy" id="1748249"/>
    <lineage>
        <taxon>Bacteria</taxon>
        <taxon>Pseudomonadati</taxon>
        <taxon>Nitrospirota</taxon>
        <taxon>Nitrospiria</taxon>
        <taxon>Nitrospirales</taxon>
        <taxon>Nitrospiraceae</taxon>
        <taxon>Candidatus Magnetominusculus</taxon>
    </lineage>
</organism>
<reference evidence="2 3" key="1">
    <citation type="submission" date="2015-11" db="EMBL/GenBank/DDBJ databases">
        <authorList>
            <person name="Lin W."/>
        </authorList>
    </citation>
    <scope>NUCLEOTIDE SEQUENCE [LARGE SCALE GENOMIC DNA]</scope>
    <source>
        <strain evidence="2 3">HCH-1</strain>
    </source>
</reference>
<dbReference type="InterPro" id="IPR037465">
    <property type="entry name" value="YlxR"/>
</dbReference>
<name>A0ABR5SIK9_9BACT</name>
<dbReference type="Proteomes" id="UP000060487">
    <property type="component" value="Unassembled WGS sequence"/>
</dbReference>
<dbReference type="EMBL" id="LNQR01000031">
    <property type="protein sequence ID" value="KWT91571.1"/>
    <property type="molecule type" value="Genomic_DNA"/>
</dbReference>
<dbReference type="Pfam" id="PF04296">
    <property type="entry name" value="YlxR"/>
    <property type="match status" value="1"/>
</dbReference>
<evidence type="ECO:0000313" key="3">
    <source>
        <dbReference type="Proteomes" id="UP000060487"/>
    </source>
</evidence>
<comment type="caution">
    <text evidence="2">The sequence shown here is derived from an EMBL/GenBank/DDBJ whole genome shotgun (WGS) entry which is preliminary data.</text>
</comment>
<dbReference type="PANTHER" id="PTHR34215:SF1">
    <property type="entry name" value="YLXR DOMAIN-CONTAINING PROTEIN"/>
    <property type="match status" value="1"/>
</dbReference>
<protein>
    <recommendedName>
        <fullName evidence="1">YlxR domain-containing protein</fullName>
    </recommendedName>
</protein>
<feature type="domain" description="YlxR" evidence="1">
    <location>
        <begin position="7"/>
        <end position="71"/>
    </location>
</feature>
<dbReference type="SUPFAM" id="SSF64376">
    <property type="entry name" value="YlxR-like"/>
    <property type="match status" value="1"/>
</dbReference>
<sequence length="90" mass="10374">MLRVPERTCVCCRKKDAKSGLLRIVVPEDTPVFDKVQKMPGRGYYLCPDKKCIDKFMDEKKINKILKRKITALPASRELLKMEVEASCTQ</sequence>
<evidence type="ECO:0000313" key="2">
    <source>
        <dbReference type="EMBL" id="KWT91571.1"/>
    </source>
</evidence>
<dbReference type="PANTHER" id="PTHR34215">
    <property type="entry name" value="BLL0784 PROTEIN"/>
    <property type="match status" value="1"/>
</dbReference>
<keyword evidence="3" id="KW-1185">Reference proteome</keyword>
<dbReference type="InterPro" id="IPR007393">
    <property type="entry name" value="YlxR_dom"/>
</dbReference>
<dbReference type="Gene3D" id="3.30.1230.10">
    <property type="entry name" value="YlxR-like"/>
    <property type="match status" value="1"/>
</dbReference>
<evidence type="ECO:0000259" key="1">
    <source>
        <dbReference type="Pfam" id="PF04296"/>
    </source>
</evidence>